<evidence type="ECO:0000313" key="3">
    <source>
        <dbReference type="Proteomes" id="UP001634393"/>
    </source>
</evidence>
<dbReference type="EMBL" id="JBJXBP010000001">
    <property type="protein sequence ID" value="KAL3849366.1"/>
    <property type="molecule type" value="Genomic_DNA"/>
</dbReference>
<comment type="caution">
    <text evidence="2">The sequence shown here is derived from an EMBL/GenBank/DDBJ whole genome shotgun (WGS) entry which is preliminary data.</text>
</comment>
<protein>
    <submittedName>
        <fullName evidence="2">Uncharacterized protein</fullName>
    </submittedName>
</protein>
<evidence type="ECO:0000313" key="2">
    <source>
        <dbReference type="EMBL" id="KAL3849366.1"/>
    </source>
</evidence>
<gene>
    <name evidence="2" type="ORF">ACJIZ3_011248</name>
</gene>
<accession>A0ABD3UIK1</accession>
<dbReference type="AlphaFoldDB" id="A0ABD3UIK1"/>
<keyword evidence="1" id="KW-0472">Membrane</keyword>
<feature type="transmembrane region" description="Helical" evidence="1">
    <location>
        <begin position="20"/>
        <end position="40"/>
    </location>
</feature>
<sequence>MSCETLKDNYKIALVETSCLTIFLVFFFFFFFFFFYLFLIKLNITK</sequence>
<reference evidence="2 3" key="1">
    <citation type="submission" date="2024-12" db="EMBL/GenBank/DDBJ databases">
        <title>The unique morphological basis and parallel evolutionary history of personate flowers in Penstemon.</title>
        <authorList>
            <person name="Depatie T.H."/>
            <person name="Wessinger C.A."/>
        </authorList>
    </citation>
    <scope>NUCLEOTIDE SEQUENCE [LARGE SCALE GENOMIC DNA]</scope>
    <source>
        <strain evidence="2">WTNN_2</strain>
        <tissue evidence="2">Leaf</tissue>
    </source>
</reference>
<name>A0ABD3UIK1_9LAMI</name>
<keyword evidence="1" id="KW-1133">Transmembrane helix</keyword>
<keyword evidence="3" id="KW-1185">Reference proteome</keyword>
<keyword evidence="1" id="KW-0812">Transmembrane</keyword>
<proteinExistence type="predicted"/>
<organism evidence="2 3">
    <name type="scientific">Penstemon smallii</name>
    <dbReference type="NCBI Taxonomy" id="265156"/>
    <lineage>
        <taxon>Eukaryota</taxon>
        <taxon>Viridiplantae</taxon>
        <taxon>Streptophyta</taxon>
        <taxon>Embryophyta</taxon>
        <taxon>Tracheophyta</taxon>
        <taxon>Spermatophyta</taxon>
        <taxon>Magnoliopsida</taxon>
        <taxon>eudicotyledons</taxon>
        <taxon>Gunneridae</taxon>
        <taxon>Pentapetalae</taxon>
        <taxon>asterids</taxon>
        <taxon>lamiids</taxon>
        <taxon>Lamiales</taxon>
        <taxon>Plantaginaceae</taxon>
        <taxon>Cheloneae</taxon>
        <taxon>Penstemon</taxon>
    </lineage>
</organism>
<dbReference type="Proteomes" id="UP001634393">
    <property type="component" value="Unassembled WGS sequence"/>
</dbReference>
<evidence type="ECO:0000256" key="1">
    <source>
        <dbReference type="SAM" id="Phobius"/>
    </source>
</evidence>